<accession>A0ABR2ZBW6</accession>
<name>A0ABR2ZBW6_9AGAR</name>
<organism evidence="3 4">
    <name type="scientific">Marasmius tenuissimus</name>
    <dbReference type="NCBI Taxonomy" id="585030"/>
    <lineage>
        <taxon>Eukaryota</taxon>
        <taxon>Fungi</taxon>
        <taxon>Dikarya</taxon>
        <taxon>Basidiomycota</taxon>
        <taxon>Agaricomycotina</taxon>
        <taxon>Agaricomycetes</taxon>
        <taxon>Agaricomycetidae</taxon>
        <taxon>Agaricales</taxon>
        <taxon>Marasmiineae</taxon>
        <taxon>Marasmiaceae</taxon>
        <taxon>Marasmius</taxon>
    </lineage>
</organism>
<feature type="compositionally biased region" description="Polar residues" evidence="1">
    <location>
        <begin position="152"/>
        <end position="161"/>
    </location>
</feature>
<evidence type="ECO:0000256" key="1">
    <source>
        <dbReference type="SAM" id="MobiDB-lite"/>
    </source>
</evidence>
<comment type="caution">
    <text evidence="3">The sequence shown here is derived from an EMBL/GenBank/DDBJ whole genome shotgun (WGS) entry which is preliminary data.</text>
</comment>
<keyword evidence="2" id="KW-0472">Membrane</keyword>
<keyword evidence="4" id="KW-1185">Reference proteome</keyword>
<gene>
    <name evidence="3" type="ORF">AAF712_014883</name>
</gene>
<feature type="compositionally biased region" description="Polar residues" evidence="1">
    <location>
        <begin position="56"/>
        <end position="65"/>
    </location>
</feature>
<evidence type="ECO:0000313" key="4">
    <source>
        <dbReference type="Proteomes" id="UP001437256"/>
    </source>
</evidence>
<keyword evidence="2" id="KW-0812">Transmembrane</keyword>
<dbReference type="Proteomes" id="UP001437256">
    <property type="component" value="Unassembled WGS sequence"/>
</dbReference>
<dbReference type="EMBL" id="JBBXMP010000315">
    <property type="protein sequence ID" value="KAL0058439.1"/>
    <property type="molecule type" value="Genomic_DNA"/>
</dbReference>
<sequence>MAVSPSGPVTGTTPPPTSSIPSSTTTDTNNSSSSSPSPTIATDSNTSPSNPPSSTIATELNTSASHSPRVEIIGGSIGGGGFLIVLVVIFRLRRQKNRLRDFDRAAAVIDPFTPTTPVSNPLPERKEPLSMPISNRKAVEGSDHSVVEPTAGEQSTDFQQPHTERDDGDSGETTTLGDDNRYRAVQAQIRLLMQRMERIEGVEEAPPEYVSAYGSGR</sequence>
<keyword evidence="2" id="KW-1133">Transmembrane helix</keyword>
<protein>
    <submittedName>
        <fullName evidence="3">Uncharacterized protein</fullName>
    </submittedName>
</protein>
<feature type="compositionally biased region" description="Low complexity" evidence="1">
    <location>
        <begin position="1"/>
        <end position="12"/>
    </location>
</feature>
<feature type="compositionally biased region" description="Basic and acidic residues" evidence="1">
    <location>
        <begin position="137"/>
        <end position="146"/>
    </location>
</feature>
<evidence type="ECO:0000256" key="2">
    <source>
        <dbReference type="SAM" id="Phobius"/>
    </source>
</evidence>
<evidence type="ECO:0000313" key="3">
    <source>
        <dbReference type="EMBL" id="KAL0058439.1"/>
    </source>
</evidence>
<feature type="transmembrane region" description="Helical" evidence="2">
    <location>
        <begin position="72"/>
        <end position="92"/>
    </location>
</feature>
<reference evidence="3 4" key="1">
    <citation type="submission" date="2024-05" db="EMBL/GenBank/DDBJ databases">
        <title>A draft genome resource for the thread blight pathogen Marasmius tenuissimus strain MS-2.</title>
        <authorList>
            <person name="Yulfo-Soto G.E."/>
            <person name="Baruah I.K."/>
            <person name="Amoako-Attah I."/>
            <person name="Bukari Y."/>
            <person name="Meinhardt L.W."/>
            <person name="Bailey B.A."/>
            <person name="Cohen S.P."/>
        </authorList>
    </citation>
    <scope>NUCLEOTIDE SEQUENCE [LARGE SCALE GENOMIC DNA]</scope>
    <source>
        <strain evidence="3 4">MS-2</strain>
    </source>
</reference>
<feature type="region of interest" description="Disordered" evidence="1">
    <location>
        <begin position="1"/>
        <end position="65"/>
    </location>
</feature>
<proteinExistence type="predicted"/>
<feature type="region of interest" description="Disordered" evidence="1">
    <location>
        <begin position="136"/>
        <end position="182"/>
    </location>
</feature>
<feature type="compositionally biased region" description="Low complexity" evidence="1">
    <location>
        <begin position="19"/>
        <end position="55"/>
    </location>
</feature>